<feature type="region of interest" description="Disordered" evidence="1">
    <location>
        <begin position="1"/>
        <end position="80"/>
    </location>
</feature>
<evidence type="ECO:0000313" key="2">
    <source>
        <dbReference type="EMBL" id="AAG13617.1"/>
    </source>
</evidence>
<evidence type="ECO:0000256" key="1">
    <source>
        <dbReference type="SAM" id="MobiDB-lite"/>
    </source>
</evidence>
<proteinExistence type="predicted"/>
<feature type="compositionally biased region" description="Basic residues" evidence="1">
    <location>
        <begin position="55"/>
        <end position="80"/>
    </location>
</feature>
<dbReference type="Proteomes" id="UP000000763">
    <property type="component" value="Chromosome 10"/>
</dbReference>
<sequence>MGSDAGMGWRSTRTRLTGRWRGWGRGGRRGHGGEASHGRKRREEDGGRRMEARVGRRTGRRSKRDVRGRQRRRRRRRLFPRRHHCWHGGAAAWATWTPPSPRRRGLGTARRGVVDTVAGVALVDGDGAYAEGGNLTGEAAVREERGEQVVFPIKMTTLLRLEKETGEQQT</sequence>
<feature type="compositionally biased region" description="Basic and acidic residues" evidence="1">
    <location>
        <begin position="31"/>
        <end position="54"/>
    </location>
</feature>
<reference evidence="3" key="1">
    <citation type="journal article" date="2005" name="Nature">
        <title>The map-based sequence of the rice genome.</title>
        <authorList>
            <consortium name="International rice genome sequencing project (IRGSP)"/>
            <person name="Matsumoto T."/>
            <person name="Wu J."/>
            <person name="Kanamori H."/>
            <person name="Katayose Y."/>
            <person name="Fujisawa M."/>
            <person name="Namiki N."/>
            <person name="Mizuno H."/>
            <person name="Yamamoto K."/>
            <person name="Antonio B.A."/>
            <person name="Baba T."/>
            <person name="Sakata K."/>
            <person name="Nagamura Y."/>
            <person name="Aoki H."/>
            <person name="Arikawa K."/>
            <person name="Arita K."/>
            <person name="Bito T."/>
            <person name="Chiden Y."/>
            <person name="Fujitsuka N."/>
            <person name="Fukunaka R."/>
            <person name="Hamada M."/>
            <person name="Harada C."/>
            <person name="Hayashi A."/>
            <person name="Hijishita S."/>
            <person name="Honda M."/>
            <person name="Hosokawa S."/>
            <person name="Ichikawa Y."/>
            <person name="Idonuma A."/>
            <person name="Iijima M."/>
            <person name="Ikeda M."/>
            <person name="Ikeno M."/>
            <person name="Ito K."/>
            <person name="Ito S."/>
            <person name="Ito T."/>
            <person name="Ito Y."/>
            <person name="Ito Y."/>
            <person name="Iwabuchi A."/>
            <person name="Kamiya K."/>
            <person name="Karasawa W."/>
            <person name="Kurita K."/>
            <person name="Katagiri S."/>
            <person name="Kikuta A."/>
            <person name="Kobayashi H."/>
            <person name="Kobayashi N."/>
            <person name="Machita K."/>
            <person name="Maehara T."/>
            <person name="Masukawa M."/>
            <person name="Mizubayashi T."/>
            <person name="Mukai Y."/>
            <person name="Nagasaki H."/>
            <person name="Nagata Y."/>
            <person name="Naito S."/>
            <person name="Nakashima M."/>
            <person name="Nakama Y."/>
            <person name="Nakamichi Y."/>
            <person name="Nakamura M."/>
            <person name="Meguro A."/>
            <person name="Negishi M."/>
            <person name="Ohta I."/>
            <person name="Ohta T."/>
            <person name="Okamoto M."/>
            <person name="Ono N."/>
            <person name="Saji S."/>
            <person name="Sakaguchi M."/>
            <person name="Sakai K."/>
            <person name="Shibata M."/>
            <person name="Shimokawa T."/>
            <person name="Song J."/>
            <person name="Takazaki Y."/>
            <person name="Terasawa K."/>
            <person name="Tsugane M."/>
            <person name="Tsuji K."/>
            <person name="Ueda S."/>
            <person name="Waki K."/>
            <person name="Yamagata H."/>
            <person name="Yamamoto M."/>
            <person name="Yamamoto S."/>
            <person name="Yamane H."/>
            <person name="Yoshiki S."/>
            <person name="Yoshihara R."/>
            <person name="Yukawa K."/>
            <person name="Zhong H."/>
            <person name="Yano M."/>
            <person name="Yuan Q."/>
            <person name="Ouyang S."/>
            <person name="Liu J."/>
            <person name="Jones K.M."/>
            <person name="Gansberger K."/>
            <person name="Moffat K."/>
            <person name="Hill J."/>
            <person name="Bera J."/>
            <person name="Fadrosh D."/>
            <person name="Jin S."/>
            <person name="Johri S."/>
            <person name="Kim M."/>
            <person name="Overton L."/>
            <person name="Reardon M."/>
            <person name="Tsitrin T."/>
            <person name="Vuong H."/>
            <person name="Weaver B."/>
            <person name="Ciecko A."/>
            <person name="Tallon L."/>
            <person name="Jackson J."/>
            <person name="Pai G."/>
            <person name="Aken S.V."/>
            <person name="Utterback T."/>
            <person name="Reidmuller S."/>
            <person name="Feldblyum T."/>
            <person name="Hsiao J."/>
            <person name="Zismann V."/>
            <person name="Iobst S."/>
            <person name="de Vazeille A.R."/>
            <person name="Buell C.R."/>
            <person name="Ying K."/>
            <person name="Li Y."/>
            <person name="Lu T."/>
            <person name="Huang Y."/>
            <person name="Zhao Q."/>
            <person name="Feng Q."/>
            <person name="Zhang L."/>
            <person name="Zhu J."/>
            <person name="Weng Q."/>
            <person name="Mu J."/>
            <person name="Lu Y."/>
            <person name="Fan D."/>
            <person name="Liu Y."/>
            <person name="Guan J."/>
            <person name="Zhang Y."/>
            <person name="Yu S."/>
            <person name="Liu X."/>
            <person name="Zhang Y."/>
            <person name="Hong G."/>
            <person name="Han B."/>
            <person name="Choisne N."/>
            <person name="Demange N."/>
            <person name="Orjeda G."/>
            <person name="Samain S."/>
            <person name="Cattolico L."/>
            <person name="Pelletier E."/>
            <person name="Couloux A."/>
            <person name="Segurens B."/>
            <person name="Wincker P."/>
            <person name="D'Hont A."/>
            <person name="Scarpelli C."/>
            <person name="Weissenbach J."/>
            <person name="Salanoubat M."/>
            <person name="Quetier F."/>
            <person name="Yu Y."/>
            <person name="Kim H.R."/>
            <person name="Rambo T."/>
            <person name="Currie J."/>
            <person name="Collura K."/>
            <person name="Luo M."/>
            <person name="Yang T."/>
            <person name="Ammiraju J.S.S."/>
            <person name="Engler F."/>
            <person name="Soderlund C."/>
            <person name="Wing R.A."/>
            <person name="Palmer L.E."/>
            <person name="de la Bastide M."/>
            <person name="Spiegel L."/>
            <person name="Nascimento L."/>
            <person name="Zutavern T."/>
            <person name="O'Shaughnessy A."/>
            <person name="Dike S."/>
            <person name="Dedhia N."/>
            <person name="Preston R."/>
            <person name="Balija V."/>
            <person name="McCombie W.R."/>
            <person name="Chow T."/>
            <person name="Chen H."/>
            <person name="Chung M."/>
            <person name="Chen C."/>
            <person name="Shaw J."/>
            <person name="Wu H."/>
            <person name="Hsiao K."/>
            <person name="Chao Y."/>
            <person name="Chu M."/>
            <person name="Cheng C."/>
            <person name="Hour A."/>
            <person name="Lee P."/>
            <person name="Lin S."/>
            <person name="Lin Y."/>
            <person name="Liou J."/>
            <person name="Liu S."/>
            <person name="Hsing Y."/>
            <person name="Raghuvanshi S."/>
            <person name="Mohanty A."/>
            <person name="Bharti A.K."/>
            <person name="Gaur A."/>
            <person name="Gupta V."/>
            <person name="Kumar D."/>
            <person name="Ravi V."/>
            <person name="Vij S."/>
            <person name="Kapur A."/>
            <person name="Khurana P."/>
            <person name="Khurana P."/>
            <person name="Khurana J.P."/>
            <person name="Tyagi A.K."/>
            <person name="Gaikwad K."/>
            <person name="Singh A."/>
            <person name="Dalal V."/>
            <person name="Srivastava S."/>
            <person name="Dixit A."/>
            <person name="Pal A.K."/>
            <person name="Ghazi I.A."/>
            <person name="Yadav M."/>
            <person name="Pandit A."/>
            <person name="Bhargava A."/>
            <person name="Sureshbabu K."/>
            <person name="Batra K."/>
            <person name="Sharma T.R."/>
            <person name="Mohapatra T."/>
            <person name="Singh N.K."/>
            <person name="Messing J."/>
            <person name="Nelson A.B."/>
            <person name="Fuks G."/>
            <person name="Kavchok S."/>
            <person name="Keizer G."/>
            <person name="Linton E."/>
            <person name="Llaca V."/>
            <person name="Song R."/>
            <person name="Tanyolac B."/>
            <person name="Young S."/>
            <person name="Ho-Il K."/>
            <person name="Hahn J.H."/>
            <person name="Sangsakoo G."/>
            <person name="Vanavichit A."/>
            <person name="de Mattos Luiz.A.T."/>
            <person name="Zimmer P.D."/>
            <person name="Malone G."/>
            <person name="Dellagostin O."/>
            <person name="de Oliveira A.C."/>
            <person name="Bevan M."/>
            <person name="Bancroft I."/>
            <person name="Minx P."/>
            <person name="Cordum H."/>
            <person name="Wilson R."/>
            <person name="Cheng Z."/>
            <person name="Jin W."/>
            <person name="Jiang J."/>
            <person name="Leong S.A."/>
            <person name="Iwama H."/>
            <person name="Gojobori T."/>
            <person name="Itoh T."/>
            <person name="Niimura Y."/>
            <person name="Fujii Y."/>
            <person name="Habara T."/>
            <person name="Sakai H."/>
            <person name="Sato Y."/>
            <person name="Wilson G."/>
            <person name="Kumar K."/>
            <person name="McCouch S."/>
            <person name="Juretic N."/>
            <person name="Hoen D."/>
            <person name="Wright S."/>
            <person name="Bruskiewich R."/>
            <person name="Bureau T."/>
            <person name="Miyao A."/>
            <person name="Hirochika H."/>
            <person name="Nishikawa T."/>
            <person name="Kadowaki K."/>
            <person name="Sugiura M."/>
            <person name="Burr B."/>
            <person name="Sasaki T."/>
        </authorList>
    </citation>
    <scope>NUCLEOTIDE SEQUENCE [LARGE SCALE GENOMIC DNA]</scope>
    <source>
        <strain evidence="3">cv. Nipponbare</strain>
    </source>
</reference>
<name>A0A0P0XVY8_ORYSJ</name>
<gene>
    <name evidence="2" type="primary">OSJNBb0073N24.14</name>
</gene>
<organism evidence="2 3">
    <name type="scientific">Oryza sativa subsp. japonica</name>
    <name type="common">Rice</name>
    <dbReference type="NCBI Taxonomy" id="39947"/>
    <lineage>
        <taxon>Eukaryota</taxon>
        <taxon>Viridiplantae</taxon>
        <taxon>Streptophyta</taxon>
        <taxon>Embryophyta</taxon>
        <taxon>Tracheophyta</taxon>
        <taxon>Spermatophyta</taxon>
        <taxon>Magnoliopsida</taxon>
        <taxon>Liliopsida</taxon>
        <taxon>Poales</taxon>
        <taxon>Poaceae</taxon>
        <taxon>BOP clade</taxon>
        <taxon>Oryzoideae</taxon>
        <taxon>Oryzeae</taxon>
        <taxon>Oryzinae</taxon>
        <taxon>Oryza</taxon>
        <taxon>Oryza sativa</taxon>
    </lineage>
</organism>
<reference evidence="3" key="2">
    <citation type="journal article" date="2008" name="Nucleic Acids Res.">
        <title>The rice annotation project database (RAP-DB): 2008 update.</title>
        <authorList>
            <consortium name="The rice annotation project (RAP)"/>
        </authorList>
    </citation>
    <scope>GENOME REANNOTATION</scope>
    <source>
        <strain evidence="3">cv. Nipponbare</strain>
    </source>
</reference>
<evidence type="ECO:0000313" key="3">
    <source>
        <dbReference type="Proteomes" id="UP000000763"/>
    </source>
</evidence>
<protein>
    <submittedName>
        <fullName evidence="2">Uncharacterized protein</fullName>
    </submittedName>
</protein>
<dbReference type="EMBL" id="AC078840">
    <property type="protein sequence ID" value="AAG13617.1"/>
    <property type="molecule type" value="Genomic_DNA"/>
</dbReference>
<accession>A0A0P0XVY8</accession>
<dbReference type="AlphaFoldDB" id="A0A0P0XVY8"/>